<sequence>MLALNMRLNNDLTPKEDSITQGKVEIMNITVYPKGMSFPITCPEGGTIRRPSVHSVIKVPIKPTLYWNIYRFLTGATGDGIKDYIVHIDTELPHNNPD</sequence>
<gene>
    <name evidence="1" type="ORF">SDC9_188029</name>
</gene>
<proteinExistence type="predicted"/>
<protein>
    <submittedName>
        <fullName evidence="1">Uncharacterized protein</fullName>
    </submittedName>
</protein>
<accession>A0A645HN58</accession>
<dbReference type="EMBL" id="VSSQ01096929">
    <property type="protein sequence ID" value="MPN40491.1"/>
    <property type="molecule type" value="Genomic_DNA"/>
</dbReference>
<evidence type="ECO:0000313" key="1">
    <source>
        <dbReference type="EMBL" id="MPN40491.1"/>
    </source>
</evidence>
<organism evidence="1">
    <name type="scientific">bioreactor metagenome</name>
    <dbReference type="NCBI Taxonomy" id="1076179"/>
    <lineage>
        <taxon>unclassified sequences</taxon>
        <taxon>metagenomes</taxon>
        <taxon>ecological metagenomes</taxon>
    </lineage>
</organism>
<comment type="caution">
    <text evidence="1">The sequence shown here is derived from an EMBL/GenBank/DDBJ whole genome shotgun (WGS) entry which is preliminary data.</text>
</comment>
<reference evidence="1" key="1">
    <citation type="submission" date="2019-08" db="EMBL/GenBank/DDBJ databases">
        <authorList>
            <person name="Kucharzyk K."/>
            <person name="Murdoch R.W."/>
            <person name="Higgins S."/>
            <person name="Loffler F."/>
        </authorList>
    </citation>
    <scope>NUCLEOTIDE SEQUENCE</scope>
</reference>
<dbReference type="AlphaFoldDB" id="A0A645HN58"/>
<name>A0A645HN58_9ZZZZ</name>